<accession>A0ABN9T210</accession>
<proteinExistence type="predicted"/>
<feature type="compositionally biased region" description="Basic and acidic residues" evidence="1">
    <location>
        <begin position="228"/>
        <end position="237"/>
    </location>
</feature>
<feature type="region of interest" description="Disordered" evidence="1">
    <location>
        <begin position="227"/>
        <end position="257"/>
    </location>
</feature>
<dbReference type="EMBL" id="CAUYUJ010014260">
    <property type="protein sequence ID" value="CAK0838984.1"/>
    <property type="molecule type" value="Genomic_DNA"/>
</dbReference>
<reference evidence="2" key="1">
    <citation type="submission" date="2023-10" db="EMBL/GenBank/DDBJ databases">
        <authorList>
            <person name="Chen Y."/>
            <person name="Shah S."/>
            <person name="Dougan E. K."/>
            <person name="Thang M."/>
            <person name="Chan C."/>
        </authorList>
    </citation>
    <scope>NUCLEOTIDE SEQUENCE [LARGE SCALE GENOMIC DNA]</scope>
</reference>
<evidence type="ECO:0000256" key="1">
    <source>
        <dbReference type="SAM" id="MobiDB-lite"/>
    </source>
</evidence>
<name>A0ABN9T210_9DINO</name>
<protein>
    <recommendedName>
        <fullName evidence="4">C2 domain-containing protein</fullName>
    </recommendedName>
</protein>
<organism evidence="2 3">
    <name type="scientific">Prorocentrum cordatum</name>
    <dbReference type="NCBI Taxonomy" id="2364126"/>
    <lineage>
        <taxon>Eukaryota</taxon>
        <taxon>Sar</taxon>
        <taxon>Alveolata</taxon>
        <taxon>Dinophyceae</taxon>
        <taxon>Prorocentrales</taxon>
        <taxon>Prorocentraceae</taxon>
        <taxon>Prorocentrum</taxon>
    </lineage>
</organism>
<feature type="non-terminal residue" evidence="2">
    <location>
        <position position="1"/>
    </location>
</feature>
<sequence>ASLMESVAILAASSLAAYGFVAATSKLQVAATRRKRMLPRALEQQQCPPEAELRLLVVHIRAASLPPTFDGAEVKIRAKHGAVGVSSACDTAAVRVHRELAFRSRVPSRPVVAHFDTSFVFLWQGDQDPSLGILRIRLVRGSHGGRVVAKATVPLYGDAVGQQEFDLQLTGSPGLFAVEAWQEVVGHVDVATEIYKMSKGDLRQHLERLHAQRRQGAFVLAEVPVTHGEVKDPSRESEQEEDEEDQDAVMMGLPVGR</sequence>
<dbReference type="Proteomes" id="UP001189429">
    <property type="component" value="Unassembled WGS sequence"/>
</dbReference>
<evidence type="ECO:0008006" key="4">
    <source>
        <dbReference type="Google" id="ProtNLM"/>
    </source>
</evidence>
<keyword evidence="3" id="KW-1185">Reference proteome</keyword>
<evidence type="ECO:0000313" key="2">
    <source>
        <dbReference type="EMBL" id="CAK0838984.1"/>
    </source>
</evidence>
<feature type="compositionally biased region" description="Acidic residues" evidence="1">
    <location>
        <begin position="238"/>
        <end position="247"/>
    </location>
</feature>
<gene>
    <name evidence="2" type="ORF">PCOR1329_LOCUS34784</name>
</gene>
<evidence type="ECO:0000313" key="3">
    <source>
        <dbReference type="Proteomes" id="UP001189429"/>
    </source>
</evidence>
<comment type="caution">
    <text evidence="2">The sequence shown here is derived from an EMBL/GenBank/DDBJ whole genome shotgun (WGS) entry which is preliminary data.</text>
</comment>